<evidence type="ECO:0000313" key="2">
    <source>
        <dbReference type="EMBL" id="CAD7701377.1"/>
    </source>
</evidence>
<feature type="compositionally biased region" description="Basic and acidic residues" evidence="1">
    <location>
        <begin position="214"/>
        <end position="223"/>
    </location>
</feature>
<evidence type="ECO:0000256" key="1">
    <source>
        <dbReference type="SAM" id="MobiDB-lite"/>
    </source>
</evidence>
<feature type="region of interest" description="Disordered" evidence="1">
    <location>
        <begin position="118"/>
        <end position="157"/>
    </location>
</feature>
<dbReference type="EMBL" id="CAJHUC010001517">
    <property type="protein sequence ID" value="CAD7701377.1"/>
    <property type="molecule type" value="Genomic_DNA"/>
</dbReference>
<evidence type="ECO:0000313" key="3">
    <source>
        <dbReference type="Proteomes" id="UP000708148"/>
    </source>
</evidence>
<feature type="region of interest" description="Disordered" evidence="1">
    <location>
        <begin position="1"/>
        <end position="23"/>
    </location>
</feature>
<feature type="region of interest" description="Disordered" evidence="1">
    <location>
        <begin position="179"/>
        <end position="223"/>
    </location>
</feature>
<reference evidence="2" key="1">
    <citation type="submission" date="2020-12" db="EMBL/GenBank/DDBJ databases">
        <authorList>
            <person name="Iha C."/>
        </authorList>
    </citation>
    <scope>NUCLEOTIDE SEQUENCE</scope>
</reference>
<dbReference type="AlphaFoldDB" id="A0A8S1J2R1"/>
<dbReference type="Proteomes" id="UP000708148">
    <property type="component" value="Unassembled WGS sequence"/>
</dbReference>
<accession>A0A8S1J2R1</accession>
<proteinExistence type="predicted"/>
<organism evidence="2 3">
    <name type="scientific">Ostreobium quekettii</name>
    <dbReference type="NCBI Taxonomy" id="121088"/>
    <lineage>
        <taxon>Eukaryota</taxon>
        <taxon>Viridiplantae</taxon>
        <taxon>Chlorophyta</taxon>
        <taxon>core chlorophytes</taxon>
        <taxon>Ulvophyceae</taxon>
        <taxon>TCBD clade</taxon>
        <taxon>Bryopsidales</taxon>
        <taxon>Ostreobineae</taxon>
        <taxon>Ostreobiaceae</taxon>
        <taxon>Ostreobium</taxon>
    </lineage>
</organism>
<comment type="caution">
    <text evidence="2">The sequence shown here is derived from an EMBL/GenBank/DDBJ whole genome shotgun (WGS) entry which is preliminary data.</text>
</comment>
<keyword evidence="3" id="KW-1185">Reference proteome</keyword>
<protein>
    <submittedName>
        <fullName evidence="2">Uncharacterized protein</fullName>
    </submittedName>
</protein>
<name>A0A8S1J2R1_9CHLO</name>
<sequence length="361" mass="37980">MAGKVPSPFESLTPGQLEFPKAVADGKPTLLELPGFRSMEASRSPQQRPTSRVWHSLGGIADGDCAPSLEDLWDANWGMAARRESRAPVAAAPGRPSGSEGSFLHNLSDRLLFWRSSPMGPAGADGRRLAEAGSRAAEQHSGGGSPRDDFPGPLQSINSSIAISSVGDTGIGGRSSVAWSAGGVPVSRRPSSAMSMASRGSSSPPRGPHACWDAPRHRPADPSHPCRDGVAACDSASEAWTPVKEAGASGWDAGEANEAVSGARAVRRALSLSDYEAVSETWDRAWHGAREAGGRPTHTIGFTKVRIMIKSLMGLGLRHVMQKCPSSSDCGSNAYCERPFMPDPLHRIGSATVVKVDRRSS</sequence>
<gene>
    <name evidence="2" type="ORF">OSTQU699_LOCUS6736</name>
</gene>
<feature type="compositionally biased region" description="Low complexity" evidence="1">
    <location>
        <begin position="187"/>
        <end position="204"/>
    </location>
</feature>